<name>A0AC35UCR1_9BILA</name>
<protein>
    <submittedName>
        <fullName evidence="2">Seven TM Receptor</fullName>
    </submittedName>
</protein>
<dbReference type="Proteomes" id="UP000095286">
    <property type="component" value="Unplaced"/>
</dbReference>
<organism evidence="1 2">
    <name type="scientific">Rhabditophanes sp. KR3021</name>
    <dbReference type="NCBI Taxonomy" id="114890"/>
    <lineage>
        <taxon>Eukaryota</taxon>
        <taxon>Metazoa</taxon>
        <taxon>Ecdysozoa</taxon>
        <taxon>Nematoda</taxon>
        <taxon>Chromadorea</taxon>
        <taxon>Rhabditida</taxon>
        <taxon>Tylenchina</taxon>
        <taxon>Panagrolaimomorpha</taxon>
        <taxon>Strongyloidoidea</taxon>
        <taxon>Alloionematidae</taxon>
        <taxon>Rhabditophanes</taxon>
    </lineage>
</organism>
<proteinExistence type="predicted"/>
<evidence type="ECO:0000313" key="2">
    <source>
        <dbReference type="WBParaSite" id="RSKR_0000969233.1"/>
    </source>
</evidence>
<reference evidence="2" key="1">
    <citation type="submission" date="2016-11" db="UniProtKB">
        <authorList>
            <consortium name="WormBaseParasite"/>
        </authorList>
    </citation>
    <scope>IDENTIFICATION</scope>
    <source>
        <strain evidence="2">KR3021</strain>
    </source>
</reference>
<sequence>MHFFPTKHYALACFVIGLMIQAHFVPGVNVSGSHGICQQLESKNCLKISCAFSISICFATIGVVALANMMKYNVFCRKKDLMYTSIYEKIIYLYIFVIGPVSIFGTVHSSEIYAYNQFISLDPNDLKILEPFLNSNYYIIQLKASDVGNTPLLYALGSITIGGAIIFVTGVYYYIYIELSLWKAAKEALTNTAQTIKVIINLLRFQNACLIIFCFIPIMMPFALIVFDMPPFAKSIVSNIFLFILLYYVVSPFVAFYHFYKPEMRAIFCSGSKIIPYTTQNE</sequence>
<dbReference type="WBParaSite" id="RSKR_0000969233.1">
    <property type="protein sequence ID" value="RSKR_0000969233.1"/>
    <property type="gene ID" value="RSKR_0000969233"/>
</dbReference>
<evidence type="ECO:0000313" key="1">
    <source>
        <dbReference type="Proteomes" id="UP000095286"/>
    </source>
</evidence>
<accession>A0AC35UCR1</accession>